<dbReference type="InterPro" id="IPR001138">
    <property type="entry name" value="Zn2Cys6_DnaBD"/>
</dbReference>
<dbReference type="GO" id="GO:0006351">
    <property type="term" value="P:DNA-templated transcription"/>
    <property type="evidence" value="ECO:0007669"/>
    <property type="project" value="InterPro"/>
</dbReference>
<dbReference type="STRING" id="380704.G3Y134"/>
<feature type="domain" description="Zn(2)-C6 fungal-type" evidence="7">
    <location>
        <begin position="51"/>
        <end position="82"/>
    </location>
</feature>
<evidence type="ECO:0000313" key="9">
    <source>
        <dbReference type="Proteomes" id="UP000009038"/>
    </source>
</evidence>
<dbReference type="InterPro" id="IPR004507">
    <property type="entry name" value="UbiX-like"/>
</dbReference>
<dbReference type="HOGENOM" id="CLU_014095_0_0_1"/>
<feature type="non-terminal residue" evidence="8">
    <location>
        <position position="1"/>
    </location>
</feature>
<keyword evidence="2" id="KW-0805">Transcription regulation</keyword>
<dbReference type="InterPro" id="IPR007219">
    <property type="entry name" value="XnlR_reg_dom"/>
</dbReference>
<protein>
    <recommendedName>
        <fullName evidence="7">Zn(2)-C6 fungal-type domain-containing protein</fullName>
    </recommendedName>
</protein>
<sequence>PSMSYSPSVAGPDMTAPSGPSTASSRPVSDLPQSQVDAIIRTKRKAREPKACYPCHARKVKCDRNLPCDGCVKRDHADLCSYERPSKKRVMTGSLPQTYPDGSIPGSQPTSAENLGYVPEPPVRLKQEPGVSRPSITAAGGRVSIAREEWDNVRTRLKEMEQTINNLRVGLEKAEEGQASTLETSSVRSGDASTRSKGASPEREGIHAPNTFGEGTVHLGSRSVLAYILNNKSGSDQLQALLEGGILPKLGLDNESATYPFVDLWSSDMSSFDISAVCSALPSDQQCKEFFYYYRDIAGAIYPVLEDVPQFEMNLDLMLRNRAAMGGMYRADADQAQKPFGVTIAYMGLLFAVLASGCQSSDLPGKERELTSQVYDAMQTLLVIGNVLSYNMNPGISYVLLGMTLRMGLALGLHVESGHFTAAERYRRRHVWWSMAWQDSHFSLSYDRPSTTAVSQPEIAYKEDRKPGELSYFETLCRIISLALEVVRSRMLSPHSQLTYVEMHTVSSHASRSWIALQRAISSIFLLAVTEEVKGHSRFWTLLQQLKMIIAERANIEGDYGAATEAAAVPPVDSGARLGAAPPPPSTAAPSPAGMNSASPASAAVAVDTQTQWAKPLTKTLRALEKLEGAFNAQAARASQAGSPNYLNPGMGVPPVSASMTPSLGSLPPPTPESSTSGEWTIPNILDRAQEYIHPPLWS</sequence>
<evidence type="ECO:0000259" key="7">
    <source>
        <dbReference type="PROSITE" id="PS50048"/>
    </source>
</evidence>
<evidence type="ECO:0000256" key="1">
    <source>
        <dbReference type="ARBA" id="ARBA00022723"/>
    </source>
</evidence>
<dbReference type="SUPFAM" id="SSF57701">
    <property type="entry name" value="Zn2/Cys6 DNA-binding domain"/>
    <property type="match status" value="1"/>
</dbReference>
<dbReference type="CDD" id="cd00067">
    <property type="entry name" value="GAL4"/>
    <property type="match status" value="1"/>
</dbReference>
<proteinExistence type="predicted"/>
<dbReference type="InterPro" id="IPR036864">
    <property type="entry name" value="Zn2-C6_fun-type_DNA-bd_sf"/>
</dbReference>
<feature type="compositionally biased region" description="Low complexity" evidence="6">
    <location>
        <begin position="588"/>
        <end position="603"/>
    </location>
</feature>
<evidence type="ECO:0000313" key="8">
    <source>
        <dbReference type="EMBL" id="EHA23273.1"/>
    </source>
</evidence>
<dbReference type="Gene3D" id="4.10.240.10">
    <property type="entry name" value="Zn(2)-C6 fungal-type DNA-binding domain"/>
    <property type="match status" value="1"/>
</dbReference>
<gene>
    <name evidence="8" type="ORF">ASPNIDRAFT_130217</name>
</gene>
<dbReference type="GO" id="GO:0008270">
    <property type="term" value="F:zinc ion binding"/>
    <property type="evidence" value="ECO:0007669"/>
    <property type="project" value="InterPro"/>
</dbReference>
<dbReference type="OrthoDB" id="1747771at2759"/>
<dbReference type="FunFam" id="4.10.240.10:FF:000001">
    <property type="entry name" value="Fungal specific transcription factor, putative"/>
    <property type="match status" value="1"/>
</dbReference>
<comment type="caution">
    <text evidence="8">The sequence shown here is derived from an EMBL/GenBank/DDBJ whole genome shotgun (WGS) entry which is preliminary data.</text>
</comment>
<keyword evidence="5" id="KW-0539">Nucleus</keyword>
<dbReference type="Proteomes" id="UP000009038">
    <property type="component" value="Unassembled WGS sequence"/>
</dbReference>
<dbReference type="GO" id="GO:0009893">
    <property type="term" value="P:positive regulation of metabolic process"/>
    <property type="evidence" value="ECO:0007669"/>
    <property type="project" value="UniProtKB-ARBA"/>
</dbReference>
<keyword evidence="1" id="KW-0479">Metal-binding</keyword>
<evidence type="ECO:0000256" key="5">
    <source>
        <dbReference type="ARBA" id="ARBA00023242"/>
    </source>
</evidence>
<keyword evidence="4" id="KW-0804">Transcription</keyword>
<feature type="non-terminal residue" evidence="8">
    <location>
        <position position="699"/>
    </location>
</feature>
<keyword evidence="3" id="KW-0238">DNA-binding</keyword>
<organism evidence="8 9">
    <name type="scientific">Aspergillus niger (strain ATCC 1015 / CBS 113.46 / FGSC A1144 / LSHB Ac4 / NCTC 3858a / NRRL 328 / USDA 3528.7)</name>
    <dbReference type="NCBI Taxonomy" id="380704"/>
    <lineage>
        <taxon>Eukaryota</taxon>
        <taxon>Fungi</taxon>
        <taxon>Dikarya</taxon>
        <taxon>Ascomycota</taxon>
        <taxon>Pezizomycotina</taxon>
        <taxon>Eurotiomycetes</taxon>
        <taxon>Eurotiomycetidae</taxon>
        <taxon>Eurotiales</taxon>
        <taxon>Aspergillaceae</taxon>
        <taxon>Aspergillus</taxon>
        <taxon>Aspergillus subgen. Circumdati</taxon>
    </lineage>
</organism>
<accession>G3Y134</accession>
<dbReference type="CDD" id="cd12148">
    <property type="entry name" value="fungal_TF_MHR"/>
    <property type="match status" value="1"/>
</dbReference>
<dbReference type="PANTHER" id="PTHR43374:SF1">
    <property type="entry name" value="FLAVIN PRENYLTRANSFERASE PAD1, MITOCHONDRIAL"/>
    <property type="match status" value="1"/>
</dbReference>
<dbReference type="PANTHER" id="PTHR43374">
    <property type="entry name" value="FLAVIN PRENYLTRANSFERASE"/>
    <property type="match status" value="1"/>
</dbReference>
<feature type="compositionally biased region" description="Polar residues" evidence="6">
    <location>
        <begin position="178"/>
        <end position="197"/>
    </location>
</feature>
<dbReference type="GO" id="GO:0016831">
    <property type="term" value="F:carboxy-lyase activity"/>
    <property type="evidence" value="ECO:0007669"/>
    <property type="project" value="TreeGrafter"/>
</dbReference>
<feature type="region of interest" description="Disordered" evidence="6">
    <location>
        <begin position="574"/>
        <end position="603"/>
    </location>
</feature>
<feature type="region of interest" description="Disordered" evidence="6">
    <location>
        <begin position="171"/>
        <end position="214"/>
    </location>
</feature>
<reference evidence="8 9" key="1">
    <citation type="journal article" date="2011" name="Genome Res.">
        <title>Comparative genomics of citric-acid-producing Aspergillus niger ATCC 1015 versus enzyme-producing CBS 513.88.</title>
        <authorList>
            <person name="Andersen M.R."/>
            <person name="Salazar M.P."/>
            <person name="Schaap P.J."/>
            <person name="van de Vondervoort P.J."/>
            <person name="Culley D."/>
            <person name="Thykaer J."/>
            <person name="Frisvad J.C."/>
            <person name="Nielsen K.F."/>
            <person name="Albang R."/>
            <person name="Albermann K."/>
            <person name="Berka R.M."/>
            <person name="Braus G.H."/>
            <person name="Braus-Stromeyer S.A."/>
            <person name="Corrochano L.M."/>
            <person name="Dai Z."/>
            <person name="van Dijck P.W."/>
            <person name="Hofmann G."/>
            <person name="Lasure L.L."/>
            <person name="Magnuson J.K."/>
            <person name="Menke H."/>
            <person name="Meijer M."/>
            <person name="Meijer S.L."/>
            <person name="Nielsen J.B."/>
            <person name="Nielsen M.L."/>
            <person name="van Ooyen A.J."/>
            <person name="Pel H.J."/>
            <person name="Poulsen L."/>
            <person name="Samson R.A."/>
            <person name="Stam H."/>
            <person name="Tsang A."/>
            <person name="van den Brink J.M."/>
            <person name="Atkins A."/>
            <person name="Aerts A."/>
            <person name="Shapiro H."/>
            <person name="Pangilinan J."/>
            <person name="Salamov A."/>
            <person name="Lou Y."/>
            <person name="Lindquist E."/>
            <person name="Lucas S."/>
            <person name="Grimwood J."/>
            <person name="Grigoriev I.V."/>
            <person name="Kubicek C.P."/>
            <person name="Martinez D."/>
            <person name="van Peij N.N."/>
            <person name="Roubos J.A."/>
            <person name="Nielsen J."/>
            <person name="Baker S.E."/>
        </authorList>
    </citation>
    <scope>NUCLEOTIDE SEQUENCE [LARGE SCALE GENOMIC DNA]</scope>
    <source>
        <strain evidence="9">ATCC 1015 / CBS 113.46 / FGSC A1144 / LSHB Ac4 / NCTC 3858a / NRRL 328 / USDA 3528.7</strain>
    </source>
</reference>
<dbReference type="EMBL" id="ACJE01000010">
    <property type="protein sequence ID" value="EHA23273.1"/>
    <property type="molecule type" value="Genomic_DNA"/>
</dbReference>
<dbReference type="Pfam" id="PF00172">
    <property type="entry name" value="Zn_clus"/>
    <property type="match status" value="1"/>
</dbReference>
<dbReference type="PROSITE" id="PS50048">
    <property type="entry name" value="ZN2_CY6_FUNGAL_2"/>
    <property type="match status" value="1"/>
</dbReference>
<dbReference type="GO" id="GO:0000981">
    <property type="term" value="F:DNA-binding transcription factor activity, RNA polymerase II-specific"/>
    <property type="evidence" value="ECO:0007669"/>
    <property type="project" value="InterPro"/>
</dbReference>
<dbReference type="SMART" id="SM00906">
    <property type="entry name" value="Fungal_trans"/>
    <property type="match status" value="1"/>
</dbReference>
<evidence type="ECO:0000256" key="4">
    <source>
        <dbReference type="ARBA" id="ARBA00023163"/>
    </source>
</evidence>
<name>G3Y134_ASPNA</name>
<dbReference type="GO" id="GO:0003677">
    <property type="term" value="F:DNA binding"/>
    <property type="evidence" value="ECO:0007669"/>
    <property type="project" value="UniProtKB-KW"/>
</dbReference>
<dbReference type="SMART" id="SM00066">
    <property type="entry name" value="GAL4"/>
    <property type="match status" value="1"/>
</dbReference>
<feature type="region of interest" description="Disordered" evidence="6">
    <location>
        <begin position="1"/>
        <end position="35"/>
    </location>
</feature>
<evidence type="ECO:0000256" key="2">
    <source>
        <dbReference type="ARBA" id="ARBA00023015"/>
    </source>
</evidence>
<evidence type="ECO:0000256" key="6">
    <source>
        <dbReference type="SAM" id="MobiDB-lite"/>
    </source>
</evidence>
<dbReference type="AlphaFoldDB" id="G3Y134"/>
<feature type="compositionally biased region" description="Polar residues" evidence="6">
    <location>
        <begin position="18"/>
        <end position="35"/>
    </location>
</feature>
<evidence type="ECO:0000256" key="3">
    <source>
        <dbReference type="ARBA" id="ARBA00023125"/>
    </source>
</evidence>
<dbReference type="PROSITE" id="PS00463">
    <property type="entry name" value="ZN2_CY6_FUNGAL_1"/>
    <property type="match status" value="1"/>
</dbReference>
<feature type="region of interest" description="Disordered" evidence="6">
    <location>
        <begin position="638"/>
        <end position="678"/>
    </location>
</feature>